<evidence type="ECO:0000256" key="4">
    <source>
        <dbReference type="ARBA" id="ARBA00023040"/>
    </source>
</evidence>
<dbReference type="PANTHER" id="PTHR45695:SF9">
    <property type="entry name" value="LEUCOKININ RECEPTOR"/>
    <property type="match status" value="1"/>
</dbReference>
<dbReference type="PRINTS" id="PR00237">
    <property type="entry name" value="GPCRRHODOPSN"/>
</dbReference>
<feature type="transmembrane region" description="Helical" evidence="10">
    <location>
        <begin position="73"/>
        <end position="92"/>
    </location>
</feature>
<feature type="transmembrane region" description="Helical" evidence="10">
    <location>
        <begin position="259"/>
        <end position="279"/>
    </location>
</feature>
<sequence>MNGSQTDFFNSSHTNSSPLSAAGNNFPEDFQVSTKQILKAVAYVAIMALSLCGNALVLVVVKKNIGGRMRSVRNYLLTSMAAIDLVITVGSMPERLTRVLTNDEWLIEGALGVALCKATNFFEKLSLSVTTLNLVLIAADRFLAVIFPHKKYFTSRKAFAAIGLIWFLSAVYCSPVLYYGGLLQEHDKTLCKVRRFFPNWKAWYLLFLVQLLLTLVLVVVLYASICYKLWRHQSQNKIGARPLFDRNRAARNSKINRKVLKMVAVVVIAFYVCFLPYWIGWVFCSYYYSKLICNDTYIFVVIYLSYTNSSLNPMIYCAFSESFRRAFKLVVNETCPWIACFRGTEVHPGLPPQRMTNIIVELSLNSVVKIQGQTTEENRNNERRTSCNATQEL</sequence>
<dbReference type="OrthoDB" id="6076970at2759"/>
<feature type="transmembrane region" description="Helical" evidence="10">
    <location>
        <begin position="40"/>
        <end position="61"/>
    </location>
</feature>
<comment type="caution">
    <text evidence="12">The sequence shown here is derived from an EMBL/GenBank/DDBJ whole genome shotgun (WGS) entry which is preliminary data.</text>
</comment>
<dbReference type="PROSITE" id="PS00237">
    <property type="entry name" value="G_PROTEIN_RECEP_F1_1"/>
    <property type="match status" value="1"/>
</dbReference>
<dbReference type="Pfam" id="PF00001">
    <property type="entry name" value="7tm_1"/>
    <property type="match status" value="1"/>
</dbReference>
<evidence type="ECO:0000256" key="9">
    <source>
        <dbReference type="SAM" id="MobiDB-lite"/>
    </source>
</evidence>
<dbReference type="EMBL" id="MU826359">
    <property type="protein sequence ID" value="KAJ7379235.1"/>
    <property type="molecule type" value="Genomic_DNA"/>
</dbReference>
<keyword evidence="6 8" id="KW-0675">Receptor</keyword>
<evidence type="ECO:0000256" key="10">
    <source>
        <dbReference type="SAM" id="Phobius"/>
    </source>
</evidence>
<feature type="region of interest" description="Disordered" evidence="9">
    <location>
        <begin position="1"/>
        <end position="20"/>
    </location>
</feature>
<dbReference type="InterPro" id="IPR017452">
    <property type="entry name" value="GPCR_Rhodpsn_7TM"/>
</dbReference>
<feature type="transmembrane region" description="Helical" evidence="10">
    <location>
        <begin position="125"/>
        <end position="147"/>
    </location>
</feature>
<dbReference type="InterPro" id="IPR000276">
    <property type="entry name" value="GPCR_Rhodpsn"/>
</dbReference>
<dbReference type="SMART" id="SM01381">
    <property type="entry name" value="7TM_GPCR_Srsx"/>
    <property type="match status" value="1"/>
</dbReference>
<dbReference type="SUPFAM" id="SSF81321">
    <property type="entry name" value="Family A G protein-coupled receptor-like"/>
    <property type="match status" value="1"/>
</dbReference>
<dbReference type="GO" id="GO:0004930">
    <property type="term" value="F:G protein-coupled receptor activity"/>
    <property type="evidence" value="ECO:0007669"/>
    <property type="project" value="UniProtKB-KW"/>
</dbReference>
<protein>
    <recommendedName>
        <fullName evidence="11">G-protein coupled receptors family 1 profile domain-containing protein</fullName>
    </recommendedName>
</protein>
<evidence type="ECO:0000259" key="11">
    <source>
        <dbReference type="PROSITE" id="PS50262"/>
    </source>
</evidence>
<dbReference type="CDD" id="cd00637">
    <property type="entry name" value="7tm_classA_rhodopsin-like"/>
    <property type="match status" value="1"/>
</dbReference>
<evidence type="ECO:0000256" key="6">
    <source>
        <dbReference type="ARBA" id="ARBA00023170"/>
    </source>
</evidence>
<keyword evidence="3 10" id="KW-1133">Transmembrane helix</keyword>
<evidence type="ECO:0000256" key="5">
    <source>
        <dbReference type="ARBA" id="ARBA00023136"/>
    </source>
</evidence>
<comment type="subcellular location">
    <subcellularLocation>
        <location evidence="1">Membrane</location>
        <topology evidence="1">Multi-pass membrane protein</topology>
    </subcellularLocation>
</comment>
<proteinExistence type="inferred from homology"/>
<reference evidence="12" key="1">
    <citation type="submission" date="2023-01" db="EMBL/GenBank/DDBJ databases">
        <title>Genome assembly of the deep-sea coral Lophelia pertusa.</title>
        <authorList>
            <person name="Herrera S."/>
            <person name="Cordes E."/>
        </authorList>
    </citation>
    <scope>NUCLEOTIDE SEQUENCE</scope>
    <source>
        <strain evidence="12">USNM1676648</strain>
        <tissue evidence="12">Polyp</tissue>
    </source>
</reference>
<evidence type="ECO:0000313" key="12">
    <source>
        <dbReference type="EMBL" id="KAJ7379235.1"/>
    </source>
</evidence>
<feature type="domain" description="G-protein coupled receptors family 1 profile" evidence="11">
    <location>
        <begin position="53"/>
        <end position="316"/>
    </location>
</feature>
<dbReference type="FunFam" id="1.20.1070.10:FF:000291">
    <property type="entry name" value="Predicted protein"/>
    <property type="match status" value="1"/>
</dbReference>
<gene>
    <name evidence="12" type="ORF">OS493_017744</name>
</gene>
<feature type="compositionally biased region" description="Basic and acidic residues" evidence="9">
    <location>
        <begin position="376"/>
        <end position="385"/>
    </location>
</feature>
<accession>A0A9W9ZD54</accession>
<comment type="similarity">
    <text evidence="8">Belongs to the G-protein coupled receptor 1 family.</text>
</comment>
<evidence type="ECO:0000313" key="13">
    <source>
        <dbReference type="Proteomes" id="UP001163046"/>
    </source>
</evidence>
<keyword evidence="7 8" id="KW-0807">Transducer</keyword>
<keyword evidence="13" id="KW-1185">Reference proteome</keyword>
<dbReference type="GO" id="GO:0005886">
    <property type="term" value="C:plasma membrane"/>
    <property type="evidence" value="ECO:0007669"/>
    <property type="project" value="TreeGrafter"/>
</dbReference>
<feature type="region of interest" description="Disordered" evidence="9">
    <location>
        <begin position="373"/>
        <end position="393"/>
    </location>
</feature>
<evidence type="ECO:0000256" key="2">
    <source>
        <dbReference type="ARBA" id="ARBA00022692"/>
    </source>
</evidence>
<dbReference type="AlphaFoldDB" id="A0A9W9ZD54"/>
<dbReference type="Gene3D" id="1.20.1070.10">
    <property type="entry name" value="Rhodopsin 7-helix transmembrane proteins"/>
    <property type="match status" value="1"/>
</dbReference>
<dbReference type="Proteomes" id="UP001163046">
    <property type="component" value="Unassembled WGS sequence"/>
</dbReference>
<keyword evidence="5 10" id="KW-0472">Membrane</keyword>
<dbReference type="PROSITE" id="PS50262">
    <property type="entry name" value="G_PROTEIN_RECEP_F1_2"/>
    <property type="match status" value="1"/>
</dbReference>
<name>A0A9W9ZD54_9CNID</name>
<evidence type="ECO:0000256" key="3">
    <source>
        <dbReference type="ARBA" id="ARBA00022989"/>
    </source>
</evidence>
<evidence type="ECO:0000256" key="7">
    <source>
        <dbReference type="ARBA" id="ARBA00023224"/>
    </source>
</evidence>
<feature type="transmembrane region" description="Helical" evidence="10">
    <location>
        <begin position="202"/>
        <end position="227"/>
    </location>
</feature>
<evidence type="ECO:0000256" key="1">
    <source>
        <dbReference type="ARBA" id="ARBA00004141"/>
    </source>
</evidence>
<evidence type="ECO:0000256" key="8">
    <source>
        <dbReference type="RuleBase" id="RU000688"/>
    </source>
</evidence>
<feature type="transmembrane region" description="Helical" evidence="10">
    <location>
        <begin position="159"/>
        <end position="182"/>
    </location>
</feature>
<keyword evidence="4 8" id="KW-0297">G-protein coupled receptor</keyword>
<keyword evidence="2 8" id="KW-0812">Transmembrane</keyword>
<organism evidence="12 13">
    <name type="scientific">Desmophyllum pertusum</name>
    <dbReference type="NCBI Taxonomy" id="174260"/>
    <lineage>
        <taxon>Eukaryota</taxon>
        <taxon>Metazoa</taxon>
        <taxon>Cnidaria</taxon>
        <taxon>Anthozoa</taxon>
        <taxon>Hexacorallia</taxon>
        <taxon>Scleractinia</taxon>
        <taxon>Caryophylliina</taxon>
        <taxon>Caryophylliidae</taxon>
        <taxon>Desmophyllum</taxon>
    </lineage>
</organism>
<dbReference type="PANTHER" id="PTHR45695">
    <property type="entry name" value="LEUCOKININ RECEPTOR-RELATED"/>
    <property type="match status" value="1"/>
</dbReference>